<dbReference type="PROSITE" id="PS50977">
    <property type="entry name" value="HTH_TETR_2"/>
    <property type="match status" value="1"/>
</dbReference>
<dbReference type="GO" id="GO:0003700">
    <property type="term" value="F:DNA-binding transcription factor activity"/>
    <property type="evidence" value="ECO:0007669"/>
    <property type="project" value="TreeGrafter"/>
</dbReference>
<dbReference type="KEGG" id="bkr:AAFP32_01670"/>
<dbReference type="PANTHER" id="PTHR30055">
    <property type="entry name" value="HTH-TYPE TRANSCRIPTIONAL REGULATOR RUTR"/>
    <property type="match status" value="1"/>
</dbReference>
<dbReference type="PANTHER" id="PTHR30055:SF226">
    <property type="entry name" value="HTH-TYPE TRANSCRIPTIONAL REGULATOR PKSA"/>
    <property type="match status" value="1"/>
</dbReference>
<dbReference type="InterPro" id="IPR050109">
    <property type="entry name" value="HTH-type_TetR-like_transc_reg"/>
</dbReference>
<evidence type="ECO:0000259" key="3">
    <source>
        <dbReference type="PROSITE" id="PS50977"/>
    </source>
</evidence>
<protein>
    <submittedName>
        <fullName evidence="4">TetR/AcrR family transcriptional regulator</fullName>
    </submittedName>
</protein>
<dbReference type="PRINTS" id="PR00455">
    <property type="entry name" value="HTHTETR"/>
</dbReference>
<dbReference type="Gene3D" id="1.10.357.10">
    <property type="entry name" value="Tetracycline Repressor, domain 2"/>
    <property type="match status" value="1"/>
</dbReference>
<dbReference type="InterPro" id="IPR001647">
    <property type="entry name" value="HTH_TetR"/>
</dbReference>
<gene>
    <name evidence="4" type="ORF">AAFP32_01670</name>
</gene>
<feature type="DNA-binding region" description="H-T-H motif" evidence="2">
    <location>
        <begin position="38"/>
        <end position="57"/>
    </location>
</feature>
<dbReference type="Pfam" id="PF00440">
    <property type="entry name" value="TetR_N"/>
    <property type="match status" value="1"/>
</dbReference>
<proteinExistence type="predicted"/>
<keyword evidence="1 2" id="KW-0238">DNA-binding</keyword>
<name>A0AAU7ULI7_9MICO</name>
<dbReference type="GO" id="GO:0000976">
    <property type="term" value="F:transcription cis-regulatory region binding"/>
    <property type="evidence" value="ECO:0007669"/>
    <property type="project" value="TreeGrafter"/>
</dbReference>
<dbReference type="AlphaFoldDB" id="A0AAU7ULI7"/>
<organism evidence="4">
    <name type="scientific">Brevibacterium koreense</name>
    <dbReference type="NCBI Taxonomy" id="3140787"/>
    <lineage>
        <taxon>Bacteria</taxon>
        <taxon>Bacillati</taxon>
        <taxon>Actinomycetota</taxon>
        <taxon>Actinomycetes</taxon>
        <taxon>Micrococcales</taxon>
        <taxon>Brevibacteriaceae</taxon>
        <taxon>Brevibacterium</taxon>
    </lineage>
</organism>
<accession>A0AAU7ULI7</accession>
<feature type="domain" description="HTH tetR-type" evidence="3">
    <location>
        <begin position="15"/>
        <end position="75"/>
    </location>
</feature>
<dbReference type="SUPFAM" id="SSF46689">
    <property type="entry name" value="Homeodomain-like"/>
    <property type="match status" value="1"/>
</dbReference>
<evidence type="ECO:0000313" key="4">
    <source>
        <dbReference type="EMBL" id="XBV89468.1"/>
    </source>
</evidence>
<reference evidence="4" key="1">
    <citation type="submission" date="2024-06" db="EMBL/GenBank/DDBJ databases">
        <title>Brevibacterium koreense sp. nov., isolated from jogae-jeotgal, a Korean fermented seafood.</title>
        <authorList>
            <person name="Whon T.W."/>
            <person name="Nam S."/>
            <person name="Kim Y."/>
        </authorList>
    </citation>
    <scope>NUCLEOTIDE SEQUENCE</scope>
    <source>
        <strain evidence="4">CBA3109</strain>
    </source>
</reference>
<sequence>MTSDPRNSPQQERSRETRSRILESTVTCLATKGWQSTTTSAVAAHCGISRGALQHHFPTREGLFLTALEQMFDEQAAANATSAALADGTDRFDLIVEQVLGYYASDLFKAALQIWTAAAAEPALRENILPLEEKFARRMYDNAVLVLGADTSDERTRRLIQTTLDLARGLGLADVLSDDSARRRKIAHFWAEELRSIKTAHPTTEQG</sequence>
<dbReference type="EMBL" id="CP158281">
    <property type="protein sequence ID" value="XBV89468.1"/>
    <property type="molecule type" value="Genomic_DNA"/>
</dbReference>
<dbReference type="RefSeq" id="WP_350270355.1">
    <property type="nucleotide sequence ID" value="NZ_CP158281.1"/>
</dbReference>
<evidence type="ECO:0000256" key="2">
    <source>
        <dbReference type="PROSITE-ProRule" id="PRU00335"/>
    </source>
</evidence>
<evidence type="ECO:0000256" key="1">
    <source>
        <dbReference type="ARBA" id="ARBA00023125"/>
    </source>
</evidence>
<dbReference type="InterPro" id="IPR009057">
    <property type="entry name" value="Homeodomain-like_sf"/>
</dbReference>